<proteinExistence type="predicted"/>
<evidence type="ECO:0000313" key="4">
    <source>
        <dbReference type="Proteomes" id="UP000199125"/>
    </source>
</evidence>
<evidence type="ECO:0000313" key="3">
    <source>
        <dbReference type="EMBL" id="SEI08485.1"/>
    </source>
</evidence>
<accession>A0A1H6N1L7</accession>
<keyword evidence="4" id="KW-1185">Reference proteome</keyword>
<dbReference type="InterPro" id="IPR029052">
    <property type="entry name" value="Metallo-depent_PP-like"/>
</dbReference>
<feature type="domain" description="Calcineurin-like phosphoesterase" evidence="2">
    <location>
        <begin position="3"/>
        <end position="202"/>
    </location>
</feature>
<dbReference type="EMBL" id="FNXG01000005">
    <property type="protein sequence ID" value="SEI08485.1"/>
    <property type="molecule type" value="Genomic_DNA"/>
</dbReference>
<gene>
    <name evidence="3" type="ORF">SAMN04488075_2742</name>
</gene>
<evidence type="ECO:0000256" key="1">
    <source>
        <dbReference type="ARBA" id="ARBA00022801"/>
    </source>
</evidence>
<dbReference type="InterPro" id="IPR041796">
    <property type="entry name" value="Mre11_N"/>
</dbReference>
<dbReference type="OrthoDB" id="9773856at2"/>
<evidence type="ECO:0000259" key="2">
    <source>
        <dbReference type="Pfam" id="PF00149"/>
    </source>
</evidence>
<dbReference type="STRING" id="65735.SAMN04488075_2742"/>
<dbReference type="Proteomes" id="UP000199125">
    <property type="component" value="Unassembled WGS sequence"/>
</dbReference>
<dbReference type="RefSeq" id="WP_090848703.1">
    <property type="nucleotide sequence ID" value="NZ_FNXG01000005.1"/>
</dbReference>
<keyword evidence="3" id="KW-0540">Nuclease</keyword>
<dbReference type="PANTHER" id="PTHR30337">
    <property type="entry name" value="COMPONENT OF ATP-DEPENDENT DSDNA EXONUCLEASE"/>
    <property type="match status" value="1"/>
</dbReference>
<dbReference type="CDD" id="cd00840">
    <property type="entry name" value="MPP_Mre11_N"/>
    <property type="match status" value="1"/>
</dbReference>
<keyword evidence="3" id="KW-0269">Exonuclease</keyword>
<dbReference type="InterPro" id="IPR050535">
    <property type="entry name" value="DNA_Repair-Maintenance_Comp"/>
</dbReference>
<organism evidence="3 4">
    <name type="scientific">Paracoccus alkenifer</name>
    <dbReference type="NCBI Taxonomy" id="65735"/>
    <lineage>
        <taxon>Bacteria</taxon>
        <taxon>Pseudomonadati</taxon>
        <taxon>Pseudomonadota</taxon>
        <taxon>Alphaproteobacteria</taxon>
        <taxon>Rhodobacterales</taxon>
        <taxon>Paracoccaceae</taxon>
        <taxon>Paracoccus</taxon>
    </lineage>
</organism>
<dbReference type="InterPro" id="IPR004843">
    <property type="entry name" value="Calcineurin-like_PHP"/>
</dbReference>
<dbReference type="GO" id="GO:0004527">
    <property type="term" value="F:exonuclease activity"/>
    <property type="evidence" value="ECO:0007669"/>
    <property type="project" value="UniProtKB-KW"/>
</dbReference>
<sequence length="427" mass="45332">MSFRFVHAADIHLDSPLRSLALRAPQVAELIGTATRQAFVNIVDLCLAERVDALLLAGDLYDGDQTSMTTARFLAAQLGRLDQAGIAVHIIRGNHDALSRITRELVLPDLVHVYGDQPEAIALPRPDGATPVVLHGLSFRDHRAEVSRLGDYPPPVADAVNIGLMHTSLGGAARHDPYAPVSPVDLGRWGYDYWALGHIHKPSRQVAGRAQIVMPGIPQGRDIGESGPRGVVLVTIPPGGGMVIEDRLTSIAEFAELRVDAAGLTEWPALVARLRTALEGARETARSPHLVARVVLVGATPLAWRIRRDLDLLQAEAEAAAEATGRVWIEKLSSLCTLDSADQPAPDGAPLPELGRLIAAEVLGSPDFTAELRAAADDLLRLLPAELRGNFGADAAALDATLAELAREGTEDAIARLAGASHDDGAA</sequence>
<protein>
    <submittedName>
        <fullName evidence="3">DNA repair exonuclease SbcCD nuclease subunit</fullName>
    </submittedName>
</protein>
<dbReference type="Gene3D" id="3.60.21.10">
    <property type="match status" value="1"/>
</dbReference>
<dbReference type="PANTHER" id="PTHR30337:SF7">
    <property type="entry name" value="PHOSPHOESTERASE"/>
    <property type="match status" value="1"/>
</dbReference>
<dbReference type="SUPFAM" id="SSF56300">
    <property type="entry name" value="Metallo-dependent phosphatases"/>
    <property type="match status" value="1"/>
</dbReference>
<reference evidence="4" key="1">
    <citation type="submission" date="2016-10" db="EMBL/GenBank/DDBJ databases">
        <authorList>
            <person name="Varghese N."/>
            <person name="Submissions S."/>
        </authorList>
    </citation>
    <scope>NUCLEOTIDE SEQUENCE [LARGE SCALE GENOMIC DNA]</scope>
    <source>
        <strain evidence="4">DSM 11593</strain>
    </source>
</reference>
<keyword evidence="1" id="KW-0378">Hydrolase</keyword>
<dbReference type="AlphaFoldDB" id="A0A1H6N1L7"/>
<dbReference type="Pfam" id="PF00149">
    <property type="entry name" value="Metallophos"/>
    <property type="match status" value="1"/>
</dbReference>
<name>A0A1H6N1L7_9RHOB</name>